<evidence type="ECO:0000259" key="7">
    <source>
        <dbReference type="Pfam" id="PF03328"/>
    </source>
</evidence>
<evidence type="ECO:0000256" key="6">
    <source>
        <dbReference type="PIRSR" id="PIRSR015582-2"/>
    </source>
</evidence>
<sequence length="269" mass="28288">MFTTDLRHCRSLLFLPASNPRAIEKARSLAADMIVLDLEDAVKPEDKAEARRAAAEAARAGFGGRPTAIRVNATGSEPFGEDIVALRRGAADYIILPKVTDPRQLHDAGQLTEKPMLAMIETAAGVLAAPSIALGAAALIIGTNDLAADLGMPAGAGREGLSHALQTVVLAARAAGIAAFDGVYNRLEDDDGLAEECRQGRAFGYDGKSLIHPSQIDTANRLFGPSEDEVAAAERLIAAATGGAERFEGRMIETLHVDAARSVLARARR</sequence>
<dbReference type="PIRSF" id="PIRSF015582">
    <property type="entry name" value="Cit_lyase_B"/>
    <property type="match status" value="1"/>
</dbReference>
<dbReference type="Gene3D" id="3.20.20.60">
    <property type="entry name" value="Phosphoenolpyruvate-binding domains"/>
    <property type="match status" value="1"/>
</dbReference>
<organism evidence="8 9">
    <name type="scientific">Allosphingosinicella humi</name>
    <dbReference type="NCBI Taxonomy" id="2068657"/>
    <lineage>
        <taxon>Bacteria</taxon>
        <taxon>Pseudomonadati</taxon>
        <taxon>Pseudomonadota</taxon>
        <taxon>Alphaproteobacteria</taxon>
        <taxon>Sphingomonadales</taxon>
        <taxon>Sphingomonadaceae</taxon>
        <taxon>Allosphingosinicella</taxon>
    </lineage>
</organism>
<dbReference type="Proteomes" id="UP000245916">
    <property type="component" value="Unassembled WGS sequence"/>
</dbReference>
<dbReference type="GO" id="GO:0006107">
    <property type="term" value="P:oxaloacetate metabolic process"/>
    <property type="evidence" value="ECO:0007669"/>
    <property type="project" value="TreeGrafter"/>
</dbReference>
<keyword evidence="3 6" id="KW-0479">Metal-binding</keyword>
<comment type="caution">
    <text evidence="8">The sequence shown here is derived from an EMBL/GenBank/DDBJ whole genome shotgun (WGS) entry which is preliminary data.</text>
</comment>
<dbReference type="InterPro" id="IPR040442">
    <property type="entry name" value="Pyrv_kinase-like_dom_sf"/>
</dbReference>
<dbReference type="OrthoDB" id="9800547at2"/>
<evidence type="ECO:0000256" key="5">
    <source>
        <dbReference type="PIRSR" id="PIRSR015582-1"/>
    </source>
</evidence>
<dbReference type="InterPro" id="IPR011206">
    <property type="entry name" value="Citrate_lyase_beta/mcl1/mcl2"/>
</dbReference>
<keyword evidence="8" id="KW-0456">Lyase</keyword>
<evidence type="ECO:0000256" key="1">
    <source>
        <dbReference type="ARBA" id="ARBA00001946"/>
    </source>
</evidence>
<name>A0A2U2IYP0_9SPHN</name>
<reference evidence="8 9" key="1">
    <citation type="submission" date="2018-05" db="EMBL/GenBank/DDBJ databases">
        <title>Genome of Sphingosinicella humi QZX222.</title>
        <authorList>
            <person name="Qiao Z."/>
            <person name="Wang G."/>
        </authorList>
    </citation>
    <scope>NUCLEOTIDE SEQUENCE [LARGE SCALE GENOMIC DNA]</scope>
    <source>
        <strain evidence="8 9">QZX222</strain>
    </source>
</reference>
<comment type="similarity">
    <text evidence="2">Belongs to the HpcH/HpaI aldolase family.</text>
</comment>
<gene>
    <name evidence="8" type="ORF">DF286_13525</name>
</gene>
<dbReference type="InterPro" id="IPR005000">
    <property type="entry name" value="Aldolase/citrate-lyase_domain"/>
</dbReference>
<dbReference type="AlphaFoldDB" id="A0A2U2IYP0"/>
<keyword evidence="9" id="KW-1185">Reference proteome</keyword>
<feature type="domain" description="HpcH/HpaI aldolase/citrate lyase" evidence="7">
    <location>
        <begin position="10"/>
        <end position="213"/>
    </location>
</feature>
<feature type="binding site" evidence="5">
    <location>
        <position position="70"/>
    </location>
    <ligand>
        <name>substrate</name>
    </ligand>
</feature>
<dbReference type="SUPFAM" id="SSF51621">
    <property type="entry name" value="Phosphoenolpyruvate/pyruvate domain"/>
    <property type="match status" value="1"/>
</dbReference>
<comment type="cofactor">
    <cofactor evidence="1">
        <name>Mg(2+)</name>
        <dbReference type="ChEBI" id="CHEBI:18420"/>
    </cofactor>
</comment>
<dbReference type="GO" id="GO:0000287">
    <property type="term" value="F:magnesium ion binding"/>
    <property type="evidence" value="ECO:0007669"/>
    <property type="project" value="TreeGrafter"/>
</dbReference>
<keyword evidence="4 6" id="KW-0460">Magnesium</keyword>
<dbReference type="InterPro" id="IPR015813">
    <property type="entry name" value="Pyrv/PenolPyrv_kinase-like_dom"/>
</dbReference>
<feature type="binding site" evidence="5">
    <location>
        <position position="121"/>
    </location>
    <ligand>
        <name>substrate</name>
    </ligand>
</feature>
<proteinExistence type="inferred from homology"/>
<dbReference type="EMBL" id="QFFF01000002">
    <property type="protein sequence ID" value="PWG01161.1"/>
    <property type="molecule type" value="Genomic_DNA"/>
</dbReference>
<dbReference type="PANTHER" id="PTHR32308:SF10">
    <property type="entry name" value="CITRATE LYASE SUBUNIT BETA"/>
    <property type="match status" value="1"/>
</dbReference>
<evidence type="ECO:0000256" key="2">
    <source>
        <dbReference type="ARBA" id="ARBA00005568"/>
    </source>
</evidence>
<dbReference type="RefSeq" id="WP_109272223.1">
    <property type="nucleotide sequence ID" value="NZ_QFFF01000002.1"/>
</dbReference>
<feature type="binding site" evidence="6">
    <location>
        <position position="145"/>
    </location>
    <ligand>
        <name>Mg(2+)</name>
        <dbReference type="ChEBI" id="CHEBI:18420"/>
    </ligand>
</feature>
<feature type="binding site" evidence="6">
    <location>
        <position position="121"/>
    </location>
    <ligand>
        <name>Mg(2+)</name>
        <dbReference type="ChEBI" id="CHEBI:18420"/>
    </ligand>
</feature>
<dbReference type="PANTHER" id="PTHR32308">
    <property type="entry name" value="LYASE BETA SUBUNIT, PUTATIVE (AFU_ORTHOLOGUE AFUA_4G13030)-RELATED"/>
    <property type="match status" value="1"/>
</dbReference>
<evidence type="ECO:0000256" key="4">
    <source>
        <dbReference type="ARBA" id="ARBA00022842"/>
    </source>
</evidence>
<dbReference type="Pfam" id="PF03328">
    <property type="entry name" value="HpcH_HpaI"/>
    <property type="match status" value="1"/>
</dbReference>
<protein>
    <submittedName>
        <fullName evidence="8">CoA ester lyase</fullName>
    </submittedName>
</protein>
<dbReference type="GO" id="GO:0016829">
    <property type="term" value="F:lyase activity"/>
    <property type="evidence" value="ECO:0007669"/>
    <property type="project" value="UniProtKB-KW"/>
</dbReference>
<evidence type="ECO:0000256" key="3">
    <source>
        <dbReference type="ARBA" id="ARBA00022723"/>
    </source>
</evidence>
<evidence type="ECO:0000313" key="9">
    <source>
        <dbReference type="Proteomes" id="UP000245916"/>
    </source>
</evidence>
<accession>A0A2U2IYP0</accession>
<evidence type="ECO:0000313" key="8">
    <source>
        <dbReference type="EMBL" id="PWG01161.1"/>
    </source>
</evidence>